<dbReference type="Pfam" id="PF01546">
    <property type="entry name" value="Peptidase_M20"/>
    <property type="match status" value="1"/>
</dbReference>
<dbReference type="HAMAP" id="MF_01690">
    <property type="entry name" value="DapE"/>
    <property type="match status" value="1"/>
</dbReference>
<feature type="active site" evidence="15">
    <location>
        <position position="75"/>
    </location>
</feature>
<name>A0A4S2HD54_9PROT</name>
<comment type="pathway">
    <text evidence="1 15">Amino-acid biosynthesis; L-lysine biosynthesis via DAP pathway; LL-2,6-diaminopimelate from (S)-tetrahydrodipicolinate (succinylase route): step 3/3.</text>
</comment>
<dbReference type="OrthoDB" id="9809784at2"/>
<dbReference type="InterPro" id="IPR036264">
    <property type="entry name" value="Bact_exopeptidase_dim_dom"/>
</dbReference>
<reference evidence="17 18" key="1">
    <citation type="journal article" date="2013" name="Int. J. Syst. Evol. Microbiol.">
        <title>Marinicauda pacifica gen. nov., sp. nov., a prosthecate alphaproteobacterium of the family Hyphomonadaceae isolated from deep seawater.</title>
        <authorList>
            <person name="Zhang X.Y."/>
            <person name="Li G.W."/>
            <person name="Wang C.S."/>
            <person name="Zhang Y.J."/>
            <person name="Xu X.W."/>
            <person name="Li H."/>
            <person name="Liu A."/>
            <person name="Liu C."/>
            <person name="Xie B.B."/>
            <person name="Qin Q.L."/>
            <person name="Xu Z."/>
            <person name="Chen X.L."/>
            <person name="Zhou B.C."/>
            <person name="Zhang Y.Z."/>
        </authorList>
    </citation>
    <scope>NUCLEOTIDE SEQUENCE [LARGE SCALE GENOMIC DNA]</scope>
    <source>
        <strain evidence="17 18">P-1 km-3</strain>
    </source>
</reference>
<evidence type="ECO:0000256" key="5">
    <source>
        <dbReference type="ARBA" id="ARBA00022391"/>
    </source>
</evidence>
<dbReference type="Pfam" id="PF07687">
    <property type="entry name" value="M20_dimer"/>
    <property type="match status" value="1"/>
</dbReference>
<evidence type="ECO:0000256" key="12">
    <source>
        <dbReference type="ARBA" id="ARBA00023285"/>
    </source>
</evidence>
<protein>
    <recommendedName>
        <fullName evidence="5 15">Succinyl-diaminopimelate desuccinylase</fullName>
        <shortName evidence="15">SDAP desuccinylase</shortName>
        <ecNumber evidence="4 15">3.5.1.18</ecNumber>
    </recommendedName>
    <alternativeName>
        <fullName evidence="13 15">N-succinyl-LL-2,6-diaminoheptanedioate amidohydrolase</fullName>
    </alternativeName>
</protein>
<feature type="active site" description="Proton acceptor" evidence="15">
    <location>
        <position position="140"/>
    </location>
</feature>
<keyword evidence="8 15" id="KW-0378">Hydrolase</keyword>
<evidence type="ECO:0000256" key="6">
    <source>
        <dbReference type="ARBA" id="ARBA00022605"/>
    </source>
</evidence>
<comment type="subunit">
    <text evidence="3 15">Homodimer.</text>
</comment>
<dbReference type="Gene3D" id="3.40.630.10">
    <property type="entry name" value="Zn peptidases"/>
    <property type="match status" value="2"/>
</dbReference>
<comment type="caution">
    <text evidence="17">The sequence shown here is derived from an EMBL/GenBank/DDBJ whole genome shotgun (WGS) entry which is preliminary data.</text>
</comment>
<dbReference type="SUPFAM" id="SSF55031">
    <property type="entry name" value="Bacterial exopeptidase dimerisation domain"/>
    <property type="match status" value="1"/>
</dbReference>
<dbReference type="NCBIfam" id="NF009557">
    <property type="entry name" value="PRK13009.1"/>
    <property type="match status" value="1"/>
</dbReference>
<sequence>MLTQTASLIDPLALARALIQAPSVTPADAGALDTLESALSSLGFRCERHRFEDVDNLYARLGTEAPVFCFAGHTDVVPAGDDAAWQKPPFSGEVEDGVLWGRGAADMKGAIAAFVAAVARYREAHGEPAGSIAFLITGDEEGPAINGTKRLLEAVHEAGERFDHCLVGEPTNPERMGETIKIGRRGSLNGVVTVTGRQGHVAYPDKADNPIPPLLDLLGRLLARKLDDGAPHFQPSNLEVTSLDVGNHAHNVIPAKASAKFNIRFNISHKGEDLKRWIEREAKAAALGFEGRIDLDLKVTGDAFLTRTSAFTDLLKDAVAAETGQEPAMTTGGGTSDARFIKDYAPVAEFGLVGATMHQVDERVPAGDVEILTRIYTRILTRYFEVFNA</sequence>
<dbReference type="PANTHER" id="PTHR43808">
    <property type="entry name" value="ACETYLORNITHINE DEACETYLASE"/>
    <property type="match status" value="1"/>
</dbReference>
<evidence type="ECO:0000313" key="18">
    <source>
        <dbReference type="Proteomes" id="UP000305451"/>
    </source>
</evidence>
<evidence type="ECO:0000256" key="8">
    <source>
        <dbReference type="ARBA" id="ARBA00022801"/>
    </source>
</evidence>
<comment type="similarity">
    <text evidence="2 15">Belongs to the peptidase M20A family. DapE subfamily.</text>
</comment>
<dbReference type="GO" id="GO:0006526">
    <property type="term" value="P:L-arginine biosynthetic process"/>
    <property type="evidence" value="ECO:0007669"/>
    <property type="project" value="TreeGrafter"/>
</dbReference>
<evidence type="ECO:0000256" key="1">
    <source>
        <dbReference type="ARBA" id="ARBA00005130"/>
    </source>
</evidence>
<dbReference type="EMBL" id="SRXV01000001">
    <property type="protein sequence ID" value="TGY93980.1"/>
    <property type="molecule type" value="Genomic_DNA"/>
</dbReference>
<feature type="binding site" evidence="15">
    <location>
        <position position="358"/>
    </location>
    <ligand>
        <name>Zn(2+)</name>
        <dbReference type="ChEBI" id="CHEBI:29105"/>
        <label>2</label>
    </ligand>
</feature>
<dbReference type="GO" id="GO:0019877">
    <property type="term" value="P:diaminopimelate biosynthetic process"/>
    <property type="evidence" value="ECO:0007669"/>
    <property type="project" value="UniProtKB-UniRule"/>
</dbReference>
<keyword evidence="6 15" id="KW-0028">Amino-acid biosynthesis</keyword>
<dbReference type="UniPathway" id="UPA00034">
    <property type="reaction ID" value="UER00021"/>
</dbReference>
<dbReference type="RefSeq" id="WP_135943175.1">
    <property type="nucleotide sequence ID" value="NZ_BMEI01000001.1"/>
</dbReference>
<dbReference type="GO" id="GO:0008270">
    <property type="term" value="F:zinc ion binding"/>
    <property type="evidence" value="ECO:0007669"/>
    <property type="project" value="UniProtKB-UniRule"/>
</dbReference>
<evidence type="ECO:0000313" key="17">
    <source>
        <dbReference type="EMBL" id="TGY93980.1"/>
    </source>
</evidence>
<dbReference type="InterPro" id="IPR050072">
    <property type="entry name" value="Peptidase_M20A"/>
</dbReference>
<dbReference type="InterPro" id="IPR001261">
    <property type="entry name" value="ArgE/DapE_CS"/>
</dbReference>
<dbReference type="AlphaFoldDB" id="A0A4S2HD54"/>
<accession>A0A4S2HD54</accession>
<evidence type="ECO:0000256" key="3">
    <source>
        <dbReference type="ARBA" id="ARBA00011738"/>
    </source>
</evidence>
<dbReference type="GO" id="GO:0009089">
    <property type="term" value="P:lysine biosynthetic process via diaminopimelate"/>
    <property type="evidence" value="ECO:0007669"/>
    <property type="project" value="UniProtKB-UniRule"/>
</dbReference>
<dbReference type="GO" id="GO:0009014">
    <property type="term" value="F:succinyl-diaminopimelate desuccinylase activity"/>
    <property type="evidence" value="ECO:0007669"/>
    <property type="project" value="UniProtKB-UniRule"/>
</dbReference>
<comment type="catalytic activity">
    <reaction evidence="14 15">
        <text>N-succinyl-(2S,6S)-2,6-diaminopimelate + H2O = (2S,6S)-2,6-diaminopimelate + succinate</text>
        <dbReference type="Rhea" id="RHEA:22608"/>
        <dbReference type="ChEBI" id="CHEBI:15377"/>
        <dbReference type="ChEBI" id="CHEBI:30031"/>
        <dbReference type="ChEBI" id="CHEBI:57609"/>
        <dbReference type="ChEBI" id="CHEBI:58087"/>
        <dbReference type="EC" id="3.5.1.18"/>
    </reaction>
</comment>
<dbReference type="PANTHER" id="PTHR43808:SF31">
    <property type="entry name" value="N-ACETYL-L-CITRULLINE DEACETYLASE"/>
    <property type="match status" value="1"/>
</dbReference>
<dbReference type="InterPro" id="IPR005941">
    <property type="entry name" value="DapE_proteobac"/>
</dbReference>
<evidence type="ECO:0000256" key="7">
    <source>
        <dbReference type="ARBA" id="ARBA00022723"/>
    </source>
</evidence>
<feature type="binding site" evidence="15">
    <location>
        <position position="141"/>
    </location>
    <ligand>
        <name>Zn(2+)</name>
        <dbReference type="ChEBI" id="CHEBI:29105"/>
        <label>2</label>
    </ligand>
</feature>
<dbReference type="NCBIfam" id="TIGR01246">
    <property type="entry name" value="dapE_proteo"/>
    <property type="match status" value="1"/>
</dbReference>
<dbReference type="GO" id="GO:0008777">
    <property type="term" value="F:acetylornithine deacetylase activity"/>
    <property type="evidence" value="ECO:0007669"/>
    <property type="project" value="TreeGrafter"/>
</dbReference>
<evidence type="ECO:0000256" key="11">
    <source>
        <dbReference type="ARBA" id="ARBA00023154"/>
    </source>
</evidence>
<comment type="function">
    <text evidence="15">Catalyzes the hydrolysis of N-succinyl-L,L-diaminopimelic acid (SDAP), forming succinate and LL-2,6-diaminopimelate (DAP), an intermediate involved in the bacterial biosynthesis of lysine and meso-diaminopimelic acid, an essential component of bacterial cell walls.</text>
</comment>
<keyword evidence="12 15" id="KW-0170">Cobalt</keyword>
<keyword evidence="9 15" id="KW-0862">Zinc</keyword>
<evidence type="ECO:0000256" key="4">
    <source>
        <dbReference type="ARBA" id="ARBA00011921"/>
    </source>
</evidence>
<dbReference type="GO" id="GO:0050897">
    <property type="term" value="F:cobalt ion binding"/>
    <property type="evidence" value="ECO:0007669"/>
    <property type="project" value="UniProtKB-UniRule"/>
</dbReference>
<keyword evidence="11 15" id="KW-0457">Lysine biosynthesis</keyword>
<feature type="binding site" evidence="15">
    <location>
        <position position="169"/>
    </location>
    <ligand>
        <name>Zn(2+)</name>
        <dbReference type="ChEBI" id="CHEBI:29105"/>
        <label>1</label>
    </ligand>
</feature>
<dbReference type="SUPFAM" id="SSF53187">
    <property type="entry name" value="Zn-dependent exopeptidases"/>
    <property type="match status" value="1"/>
</dbReference>
<gene>
    <name evidence="15 17" type="primary">dapE</name>
    <name evidence="17" type="ORF">E5162_01440</name>
</gene>
<evidence type="ECO:0000259" key="16">
    <source>
        <dbReference type="Pfam" id="PF07687"/>
    </source>
</evidence>
<evidence type="ECO:0000256" key="15">
    <source>
        <dbReference type="HAMAP-Rule" id="MF_01690"/>
    </source>
</evidence>
<dbReference type="InterPro" id="IPR002933">
    <property type="entry name" value="Peptidase_M20"/>
</dbReference>
<dbReference type="CDD" id="cd03891">
    <property type="entry name" value="M20_DapE_proteobac"/>
    <property type="match status" value="1"/>
</dbReference>
<comment type="cofactor">
    <cofactor evidence="15">
        <name>Zn(2+)</name>
        <dbReference type="ChEBI" id="CHEBI:29105"/>
    </cofactor>
    <cofactor evidence="15">
        <name>Co(2+)</name>
        <dbReference type="ChEBI" id="CHEBI:48828"/>
    </cofactor>
    <text evidence="15">Binds 2 Zn(2+) or Co(2+) ions per subunit.</text>
</comment>
<feature type="binding site" evidence="15">
    <location>
        <position position="106"/>
    </location>
    <ligand>
        <name>Zn(2+)</name>
        <dbReference type="ChEBI" id="CHEBI:29105"/>
        <label>2</label>
    </ligand>
</feature>
<dbReference type="InterPro" id="IPR011650">
    <property type="entry name" value="Peptidase_M20_dimer"/>
</dbReference>
<proteinExistence type="inferred from homology"/>
<evidence type="ECO:0000256" key="9">
    <source>
        <dbReference type="ARBA" id="ARBA00022833"/>
    </source>
</evidence>
<dbReference type="Proteomes" id="UP000305451">
    <property type="component" value="Unassembled WGS sequence"/>
</dbReference>
<dbReference type="EC" id="3.5.1.18" evidence="4 15"/>
<feature type="domain" description="Peptidase M20 dimerisation" evidence="16">
    <location>
        <begin position="182"/>
        <end position="286"/>
    </location>
</feature>
<evidence type="ECO:0000256" key="14">
    <source>
        <dbReference type="ARBA" id="ARBA00051301"/>
    </source>
</evidence>
<organism evidence="17 18">
    <name type="scientific">Marinicauda pacifica</name>
    <dbReference type="NCBI Taxonomy" id="1133559"/>
    <lineage>
        <taxon>Bacteria</taxon>
        <taxon>Pseudomonadati</taxon>
        <taxon>Pseudomonadota</taxon>
        <taxon>Alphaproteobacteria</taxon>
        <taxon>Maricaulales</taxon>
        <taxon>Maricaulaceae</taxon>
        <taxon>Marinicauda</taxon>
    </lineage>
</organism>
<keyword evidence="7 15" id="KW-0479">Metal-binding</keyword>
<evidence type="ECO:0000256" key="13">
    <source>
        <dbReference type="ARBA" id="ARBA00031891"/>
    </source>
</evidence>
<evidence type="ECO:0000256" key="10">
    <source>
        <dbReference type="ARBA" id="ARBA00022915"/>
    </source>
</evidence>
<dbReference type="PROSITE" id="PS00759">
    <property type="entry name" value="ARGE_DAPE_CPG2_2"/>
    <property type="match status" value="1"/>
</dbReference>
<evidence type="ECO:0000256" key="2">
    <source>
        <dbReference type="ARBA" id="ARBA00006746"/>
    </source>
</evidence>
<keyword evidence="18" id="KW-1185">Reference proteome</keyword>
<keyword evidence="10 15" id="KW-0220">Diaminopimelate biosynthesis</keyword>
<feature type="binding site" evidence="15">
    <location>
        <position position="73"/>
    </location>
    <ligand>
        <name>Zn(2+)</name>
        <dbReference type="ChEBI" id="CHEBI:29105"/>
        <label>1</label>
    </ligand>
</feature>
<feature type="binding site" evidence="15">
    <location>
        <position position="106"/>
    </location>
    <ligand>
        <name>Zn(2+)</name>
        <dbReference type="ChEBI" id="CHEBI:29105"/>
        <label>1</label>
    </ligand>
</feature>